<dbReference type="PANTHER" id="PTHR21137">
    <property type="entry name" value="ODORANT RECEPTOR"/>
    <property type="match status" value="1"/>
</dbReference>
<dbReference type="GO" id="GO:0005886">
    <property type="term" value="C:plasma membrane"/>
    <property type="evidence" value="ECO:0007669"/>
    <property type="project" value="UniProtKB-SubCell"/>
</dbReference>
<dbReference type="PANTHER" id="PTHR21137:SF35">
    <property type="entry name" value="ODORANT RECEPTOR 19A-RELATED"/>
    <property type="match status" value="1"/>
</dbReference>
<evidence type="ECO:0000256" key="6">
    <source>
        <dbReference type="ARBA" id="ARBA00022989"/>
    </source>
</evidence>
<evidence type="ECO:0000313" key="11">
    <source>
        <dbReference type="RefSeq" id="XP_014471888.1"/>
    </source>
</evidence>
<organism evidence="10 11">
    <name type="scientific">Dinoponera quadriceps</name>
    <name type="common">South American ant</name>
    <dbReference type="NCBI Taxonomy" id="609295"/>
    <lineage>
        <taxon>Eukaryota</taxon>
        <taxon>Metazoa</taxon>
        <taxon>Ecdysozoa</taxon>
        <taxon>Arthropoda</taxon>
        <taxon>Hexapoda</taxon>
        <taxon>Insecta</taxon>
        <taxon>Pterygota</taxon>
        <taxon>Neoptera</taxon>
        <taxon>Endopterygota</taxon>
        <taxon>Hymenoptera</taxon>
        <taxon>Apocrita</taxon>
        <taxon>Aculeata</taxon>
        <taxon>Formicoidea</taxon>
        <taxon>Formicidae</taxon>
        <taxon>Ponerinae</taxon>
        <taxon>Ponerini</taxon>
        <taxon>Dinoponera</taxon>
    </lineage>
</organism>
<evidence type="ECO:0000256" key="1">
    <source>
        <dbReference type="ARBA" id="ARBA00004651"/>
    </source>
</evidence>
<evidence type="ECO:0000256" key="2">
    <source>
        <dbReference type="ARBA" id="ARBA00022475"/>
    </source>
</evidence>
<keyword evidence="3" id="KW-0716">Sensory transduction</keyword>
<sequence length="203" mass="23010">MLLTGFLYMLKSIVMIMIEDTSNSTKLTVSNLPFRVEYGHKVDQHFYPILLHGYLTVFSHVTATVSADTLYFTLIQHACGMFSVVGHSLEHIGKDNDGNFNLNPEKMEDGNYKKALGCLRRHLHVIEFAELIESTFTNIFLVSVSLNMIGGSICGIQVLMNLNDAKDIVAPFAIYIAQLTHMFLQFWQAQFLLDYSVLPYESM</sequence>
<evidence type="ECO:0000256" key="4">
    <source>
        <dbReference type="ARBA" id="ARBA00022692"/>
    </source>
</evidence>
<keyword evidence="5" id="KW-0552">Olfaction</keyword>
<keyword evidence="6" id="KW-1133">Transmembrane helix</keyword>
<dbReference type="InterPro" id="IPR004117">
    <property type="entry name" value="7tm6_olfct_rcpt"/>
</dbReference>
<reference evidence="11" key="1">
    <citation type="submission" date="2025-08" db="UniProtKB">
        <authorList>
            <consortium name="RefSeq"/>
        </authorList>
    </citation>
    <scope>IDENTIFICATION</scope>
</reference>
<keyword evidence="2" id="KW-1003">Cell membrane</keyword>
<keyword evidence="7" id="KW-0472">Membrane</keyword>
<dbReference type="AlphaFoldDB" id="A0A6P3X0P8"/>
<evidence type="ECO:0000313" key="10">
    <source>
        <dbReference type="Proteomes" id="UP000515204"/>
    </source>
</evidence>
<dbReference type="Proteomes" id="UP000515204">
    <property type="component" value="Unplaced"/>
</dbReference>
<dbReference type="OrthoDB" id="7548151at2759"/>
<evidence type="ECO:0000256" key="7">
    <source>
        <dbReference type="ARBA" id="ARBA00023136"/>
    </source>
</evidence>
<proteinExistence type="predicted"/>
<evidence type="ECO:0000256" key="9">
    <source>
        <dbReference type="ARBA" id="ARBA00023224"/>
    </source>
</evidence>
<dbReference type="KEGG" id="dqu:106742981"/>
<keyword evidence="10" id="KW-1185">Reference proteome</keyword>
<gene>
    <name evidence="11" type="primary">LOC106742981</name>
</gene>
<dbReference type="RefSeq" id="XP_014471888.1">
    <property type="nucleotide sequence ID" value="XM_014616402.1"/>
</dbReference>
<keyword evidence="4" id="KW-0812">Transmembrane</keyword>
<dbReference type="Pfam" id="PF02949">
    <property type="entry name" value="7tm_6"/>
    <property type="match status" value="1"/>
</dbReference>
<evidence type="ECO:0000256" key="8">
    <source>
        <dbReference type="ARBA" id="ARBA00023170"/>
    </source>
</evidence>
<dbReference type="GeneID" id="106742981"/>
<dbReference type="GO" id="GO:0005549">
    <property type="term" value="F:odorant binding"/>
    <property type="evidence" value="ECO:0007669"/>
    <property type="project" value="InterPro"/>
</dbReference>
<keyword evidence="9" id="KW-0807">Transducer</keyword>
<evidence type="ECO:0000256" key="3">
    <source>
        <dbReference type="ARBA" id="ARBA00022606"/>
    </source>
</evidence>
<keyword evidence="8" id="KW-0675">Receptor</keyword>
<evidence type="ECO:0000256" key="5">
    <source>
        <dbReference type="ARBA" id="ARBA00022725"/>
    </source>
</evidence>
<dbReference type="GO" id="GO:0004984">
    <property type="term" value="F:olfactory receptor activity"/>
    <property type="evidence" value="ECO:0007669"/>
    <property type="project" value="InterPro"/>
</dbReference>
<dbReference type="GO" id="GO:0007165">
    <property type="term" value="P:signal transduction"/>
    <property type="evidence" value="ECO:0007669"/>
    <property type="project" value="UniProtKB-KW"/>
</dbReference>
<name>A0A6P3X0P8_DINQU</name>
<comment type="subcellular location">
    <subcellularLocation>
        <location evidence="1">Cell membrane</location>
        <topology evidence="1">Multi-pass membrane protein</topology>
    </subcellularLocation>
</comment>
<protein>
    <submittedName>
        <fullName evidence="11">Uncharacterized protein LOC106742981</fullName>
    </submittedName>
</protein>
<accession>A0A6P3X0P8</accession>